<dbReference type="Proteomes" id="UP000800092">
    <property type="component" value="Unassembled WGS sequence"/>
</dbReference>
<feature type="compositionally biased region" description="Polar residues" evidence="1">
    <location>
        <begin position="110"/>
        <end position="137"/>
    </location>
</feature>
<dbReference type="InterPro" id="IPR014752">
    <property type="entry name" value="Arrestin-like_C"/>
</dbReference>
<gene>
    <name evidence="2" type="ORF">EV356DRAFT_468666</name>
</gene>
<keyword evidence="3" id="KW-1185">Reference proteome</keyword>
<proteinExistence type="predicted"/>
<feature type="region of interest" description="Disordered" evidence="1">
    <location>
        <begin position="48"/>
        <end position="195"/>
    </location>
</feature>
<organism evidence="2 3">
    <name type="scientific">Viridothelium virens</name>
    <name type="common">Speckled blister lichen</name>
    <name type="synonym">Trypethelium virens</name>
    <dbReference type="NCBI Taxonomy" id="1048519"/>
    <lineage>
        <taxon>Eukaryota</taxon>
        <taxon>Fungi</taxon>
        <taxon>Dikarya</taxon>
        <taxon>Ascomycota</taxon>
        <taxon>Pezizomycotina</taxon>
        <taxon>Dothideomycetes</taxon>
        <taxon>Dothideomycetes incertae sedis</taxon>
        <taxon>Trypetheliales</taxon>
        <taxon>Trypetheliaceae</taxon>
        <taxon>Viridothelium</taxon>
    </lineage>
</organism>
<feature type="compositionally biased region" description="Polar residues" evidence="1">
    <location>
        <begin position="72"/>
        <end position="95"/>
    </location>
</feature>
<feature type="compositionally biased region" description="Low complexity" evidence="1">
    <location>
        <begin position="585"/>
        <end position="600"/>
    </location>
</feature>
<feature type="compositionally biased region" description="Polar residues" evidence="1">
    <location>
        <begin position="304"/>
        <end position="332"/>
    </location>
</feature>
<feature type="region of interest" description="Disordered" evidence="1">
    <location>
        <begin position="576"/>
        <end position="602"/>
    </location>
</feature>
<accession>A0A6A6H536</accession>
<feature type="region of interest" description="Disordered" evidence="1">
    <location>
        <begin position="217"/>
        <end position="332"/>
    </location>
</feature>
<feature type="region of interest" description="Disordered" evidence="1">
    <location>
        <begin position="616"/>
        <end position="637"/>
    </location>
</feature>
<dbReference type="AlphaFoldDB" id="A0A6A6H536"/>
<protein>
    <submittedName>
        <fullName evidence="2">Rgp1-domain-containing protein</fullName>
    </submittedName>
</protein>
<dbReference type="OrthoDB" id="1918at2759"/>
<reference evidence="2" key="1">
    <citation type="journal article" date="2020" name="Stud. Mycol.">
        <title>101 Dothideomycetes genomes: a test case for predicting lifestyles and emergence of pathogens.</title>
        <authorList>
            <person name="Haridas S."/>
            <person name="Albert R."/>
            <person name="Binder M."/>
            <person name="Bloem J."/>
            <person name="Labutti K."/>
            <person name="Salamov A."/>
            <person name="Andreopoulos B."/>
            <person name="Baker S."/>
            <person name="Barry K."/>
            <person name="Bills G."/>
            <person name="Bluhm B."/>
            <person name="Cannon C."/>
            <person name="Castanera R."/>
            <person name="Culley D."/>
            <person name="Daum C."/>
            <person name="Ezra D."/>
            <person name="Gonzalez J."/>
            <person name="Henrissat B."/>
            <person name="Kuo A."/>
            <person name="Liang C."/>
            <person name="Lipzen A."/>
            <person name="Lutzoni F."/>
            <person name="Magnuson J."/>
            <person name="Mondo S."/>
            <person name="Nolan M."/>
            <person name="Ohm R."/>
            <person name="Pangilinan J."/>
            <person name="Park H.-J."/>
            <person name="Ramirez L."/>
            <person name="Alfaro M."/>
            <person name="Sun H."/>
            <person name="Tritt A."/>
            <person name="Yoshinaga Y."/>
            <person name="Zwiers L.-H."/>
            <person name="Turgeon B."/>
            <person name="Goodwin S."/>
            <person name="Spatafora J."/>
            <person name="Crous P."/>
            <person name="Grigoriev I."/>
        </authorList>
    </citation>
    <scope>NUCLEOTIDE SEQUENCE</scope>
    <source>
        <strain evidence="2">Tuck. ex Michener</strain>
    </source>
</reference>
<evidence type="ECO:0000313" key="3">
    <source>
        <dbReference type="Proteomes" id="UP000800092"/>
    </source>
</evidence>
<dbReference type="InterPro" id="IPR014848">
    <property type="entry name" value="Rgp1"/>
</dbReference>
<name>A0A6A6H536_VIRVR</name>
<dbReference type="Gene3D" id="2.60.40.640">
    <property type="match status" value="1"/>
</dbReference>
<evidence type="ECO:0000313" key="2">
    <source>
        <dbReference type="EMBL" id="KAF2233224.1"/>
    </source>
</evidence>
<sequence>MATSNIRASVQWKQSTVFAGEEVECIITFKNIASMPDSQSNGFAPAARKLQTQKATPVFAKTAAPRSRKNSLHSQQGASQTPIGGPSLSRQSSIRSRAPPPVGRGHRPTLSLSTSQIGVPRSGQTPSSRADSGGTTSQHRHGRSISIVSMGPDSRGGDARGQNQNRAASGPLKGHARSTSLNMVPRRPGVVSAPVSASPAIRSPFIGPVSPQIITEAPNATVLPHRTRNRSATRGPSPHVSHSRDASRRSSAAFPNDFAFPPKPPINKTPSPDPILSPQPSSMSRADAPQFRRHSPRPPEGAQGAQNNNIPPMSRILSGTSMNGTPRTSTEIYSMSNHSDETLASDYPSRPAHGRSFSRPMNIRRISHFTPTNHQRLPETIMMGYVQIMGLFTVDGALVNQAPFEEVKRKGVVGGQGGGGVVGVERAKKDNGLFGSFGWGNIGESLGGLLGGAEMSSIKEMRGIANMKAIPLLSTPQSILFVDLSLGPGESKSYRYSFTLPRGLPPSFKGRAMKVSYHLAIGTQRAATPSQKQQVKQIEVPFRVFGGVNSRGEILGHDLMSPYIILRDQARTQSIASPSLQNGTSSSMALKSPSPSSSDSSLDDFHTYVNSLLTKSRSPSSTGLLSPTHTLTPRRSSTFFQSERLTAKEAIDFAILRSHTASTSSSSTSTTAQSRTRFDISRNGLRVGIITLARAAYRTGETVTLTLDFAAPSSSSAAAAAAAATATNIAIPTYAVAVQLESAEKVDPAIALRSATSIARVTRHVHAQASASALYARRLAFQLTVPLGATPEFVTSGVSLEWGVKVEFVVPKQGVGGGGVEETAGGGGAEELLEEVGRDERGRVFGAVERLPCESFEVMVPIRVYGAVAAGSEGERTEDLLV</sequence>
<dbReference type="EMBL" id="ML991808">
    <property type="protein sequence ID" value="KAF2233224.1"/>
    <property type="molecule type" value="Genomic_DNA"/>
</dbReference>
<dbReference type="Pfam" id="PF08737">
    <property type="entry name" value="Rgp1"/>
    <property type="match status" value="1"/>
</dbReference>
<dbReference type="PANTHER" id="PTHR12507">
    <property type="entry name" value="REDUCED GROWTH PHENOTYPE 1 RGP1, YEAST -RELATED"/>
    <property type="match status" value="1"/>
</dbReference>
<feature type="compositionally biased region" description="Pro residues" evidence="1">
    <location>
        <begin position="261"/>
        <end position="277"/>
    </location>
</feature>
<evidence type="ECO:0000256" key="1">
    <source>
        <dbReference type="SAM" id="MobiDB-lite"/>
    </source>
</evidence>